<dbReference type="Pfam" id="PF00005">
    <property type="entry name" value="ABC_tran"/>
    <property type="match status" value="1"/>
</dbReference>
<comment type="caution">
    <text evidence="4">The sequence shown here is derived from an EMBL/GenBank/DDBJ whole genome shotgun (WGS) entry which is preliminary data.</text>
</comment>
<dbReference type="PANTHER" id="PTHR43117">
    <property type="entry name" value="OSMOPROTECTANT IMPORT ATP-BINDING PROTEIN OSMV"/>
    <property type="match status" value="1"/>
</dbReference>
<keyword evidence="2" id="KW-0813">Transport</keyword>
<evidence type="ECO:0000256" key="2">
    <source>
        <dbReference type="ARBA" id="ARBA00022448"/>
    </source>
</evidence>
<dbReference type="RefSeq" id="WP_218325301.1">
    <property type="nucleotide sequence ID" value="NZ_JAHUZB010000002.1"/>
</dbReference>
<gene>
    <name evidence="4" type="ORF">KUA55_06140</name>
</gene>
<organism evidence="4 5">
    <name type="scientific">Enterococcus alishanensis</name>
    <dbReference type="NCBI Taxonomy" id="1303817"/>
    <lineage>
        <taxon>Bacteria</taxon>
        <taxon>Bacillati</taxon>
        <taxon>Bacillota</taxon>
        <taxon>Bacilli</taxon>
        <taxon>Lactobacillales</taxon>
        <taxon>Enterococcaceae</taxon>
        <taxon>Enterococcus</taxon>
    </lineage>
</organism>
<proteinExistence type="inferred from homology"/>
<keyword evidence="4" id="KW-0547">Nucleotide-binding</keyword>
<feature type="domain" description="ABC transporter" evidence="3">
    <location>
        <begin position="5"/>
        <end position="239"/>
    </location>
</feature>
<dbReference type="EMBL" id="JAHUZB010000002">
    <property type="protein sequence ID" value="MBV7390254.1"/>
    <property type="molecule type" value="Genomic_DNA"/>
</dbReference>
<dbReference type="Proteomes" id="UP000774130">
    <property type="component" value="Unassembled WGS sequence"/>
</dbReference>
<keyword evidence="4" id="KW-0067">ATP-binding</keyword>
<evidence type="ECO:0000256" key="1">
    <source>
        <dbReference type="ARBA" id="ARBA00005417"/>
    </source>
</evidence>
<keyword evidence="5" id="KW-1185">Reference proteome</keyword>
<dbReference type="PROSITE" id="PS50893">
    <property type="entry name" value="ABC_TRANSPORTER_2"/>
    <property type="match status" value="1"/>
</dbReference>
<evidence type="ECO:0000313" key="4">
    <source>
        <dbReference type="EMBL" id="MBV7390254.1"/>
    </source>
</evidence>
<dbReference type="GO" id="GO:0005524">
    <property type="term" value="F:ATP binding"/>
    <property type="evidence" value="ECO:0007669"/>
    <property type="project" value="UniProtKB-KW"/>
</dbReference>
<comment type="similarity">
    <text evidence="1">Belongs to the ABC transporter superfamily.</text>
</comment>
<evidence type="ECO:0000259" key="3">
    <source>
        <dbReference type="PROSITE" id="PS50893"/>
    </source>
</evidence>
<dbReference type="InterPro" id="IPR003439">
    <property type="entry name" value="ABC_transporter-like_ATP-bd"/>
</dbReference>
<dbReference type="SMART" id="SM00382">
    <property type="entry name" value="AAA"/>
    <property type="match status" value="1"/>
</dbReference>
<dbReference type="InterPro" id="IPR003593">
    <property type="entry name" value="AAA+_ATPase"/>
</dbReference>
<sequence length="318" mass="36262">METMIEFKDVSKQFDEGKVLNDINLKINQGEIFVLVGPSGSGKTTSLKMINGLVEPTDGDVYFKNKRIKEYNIQKLRFQIGYVLQQIALFPTMTVKENIEVIPEMLGWTKDARSRRVNELMSEVDLDPETYRDRMPAELSGGQGQRIGIIRALAAEPDLILMDEPFSALDPISRNSLQDLVLELHEKLNNTIVFVTHNMKEAMKLGDRIAVMRDGKVIQCATPEEIQNNPADEFVLEFFDETQDENNVKTLADLVSTDNYEQTTVPENQTIYSLDTTLNEAYEVLAKQDLLFIRLKTGSFGKITRQSMFCYLSREDKK</sequence>
<dbReference type="PANTHER" id="PTHR43117:SF4">
    <property type="entry name" value="OSMOPROTECTANT IMPORT ATP-BINDING PROTEIN OSMV"/>
    <property type="match status" value="1"/>
</dbReference>
<reference evidence="4 5" key="1">
    <citation type="submission" date="2021-06" db="EMBL/GenBank/DDBJ databases">
        <title>Enterococcus alishanensis sp. nov., a novel lactic acid bacterium isolated from fresh coffee beans.</title>
        <authorList>
            <person name="Chen Y.-S."/>
        </authorList>
    </citation>
    <scope>NUCLEOTIDE SEQUENCE [LARGE SCALE GENOMIC DNA]</scope>
    <source>
        <strain evidence="4 5">ALS3</strain>
    </source>
</reference>
<protein>
    <submittedName>
        <fullName evidence="4">ABC transporter ATP-binding protein</fullName>
    </submittedName>
</protein>
<evidence type="ECO:0000313" key="5">
    <source>
        <dbReference type="Proteomes" id="UP000774130"/>
    </source>
</evidence>
<accession>A0ABS6TBI4</accession>
<name>A0ABS6TBI4_9ENTE</name>